<keyword evidence="12" id="KW-1185">Reference proteome</keyword>
<comment type="caution">
    <text evidence="11">The sequence shown here is derived from an EMBL/GenBank/DDBJ whole genome shotgun (WGS) entry which is preliminary data.</text>
</comment>
<protein>
    <recommendedName>
        <fullName evidence="9">Sec-independent protein translocase protein TatA</fullName>
    </recommendedName>
</protein>
<dbReference type="PANTHER" id="PTHR42982:SF1">
    <property type="entry name" value="SEC-INDEPENDENT PROTEIN TRANSLOCASE PROTEIN TATA"/>
    <property type="match status" value="1"/>
</dbReference>
<keyword evidence="5 9" id="KW-0653">Protein transport</keyword>
<organism evidence="11 12">
    <name type="scientific">Reticulibacter mediterranei</name>
    <dbReference type="NCBI Taxonomy" id="2778369"/>
    <lineage>
        <taxon>Bacteria</taxon>
        <taxon>Bacillati</taxon>
        <taxon>Chloroflexota</taxon>
        <taxon>Ktedonobacteria</taxon>
        <taxon>Ktedonobacterales</taxon>
        <taxon>Reticulibacteraceae</taxon>
        <taxon>Reticulibacter</taxon>
    </lineage>
</organism>
<dbReference type="InterPro" id="IPR003369">
    <property type="entry name" value="TatA/B/E"/>
</dbReference>
<feature type="region of interest" description="Disordered" evidence="10">
    <location>
        <begin position="71"/>
        <end position="94"/>
    </location>
</feature>
<proteinExistence type="inferred from homology"/>
<keyword evidence="8 9" id="KW-0472">Membrane</keyword>
<dbReference type="Proteomes" id="UP000597444">
    <property type="component" value="Unassembled WGS sequence"/>
</dbReference>
<name>A0A8J3IIM2_9CHLR</name>
<evidence type="ECO:0000256" key="2">
    <source>
        <dbReference type="ARBA" id="ARBA00022448"/>
    </source>
</evidence>
<evidence type="ECO:0000256" key="1">
    <source>
        <dbReference type="ARBA" id="ARBA00004162"/>
    </source>
</evidence>
<dbReference type="GO" id="GO:0033281">
    <property type="term" value="C:TAT protein transport complex"/>
    <property type="evidence" value="ECO:0007669"/>
    <property type="project" value="UniProtKB-UniRule"/>
</dbReference>
<accession>A0A8J3IIM2</accession>
<evidence type="ECO:0000256" key="9">
    <source>
        <dbReference type="HAMAP-Rule" id="MF_00236"/>
    </source>
</evidence>
<comment type="function">
    <text evidence="9">Part of the twin-arginine translocation (Tat) system that transports large folded proteins containing a characteristic twin-arginine motif in their signal peptide across membranes. TatA could form the protein-conducting channel of the Tat system.</text>
</comment>
<dbReference type="NCBIfam" id="TIGR01411">
    <property type="entry name" value="tatAE"/>
    <property type="match status" value="1"/>
</dbReference>
<keyword evidence="6 9" id="KW-1133">Transmembrane helix</keyword>
<evidence type="ECO:0000256" key="10">
    <source>
        <dbReference type="SAM" id="MobiDB-lite"/>
    </source>
</evidence>
<comment type="similarity">
    <text evidence="9">Belongs to the TatA/E family.</text>
</comment>
<evidence type="ECO:0000313" key="12">
    <source>
        <dbReference type="Proteomes" id="UP000597444"/>
    </source>
</evidence>
<evidence type="ECO:0000256" key="7">
    <source>
        <dbReference type="ARBA" id="ARBA00023010"/>
    </source>
</evidence>
<dbReference type="InterPro" id="IPR006312">
    <property type="entry name" value="TatA/E"/>
</dbReference>
<dbReference type="AlphaFoldDB" id="A0A8J3IIM2"/>
<evidence type="ECO:0000313" key="11">
    <source>
        <dbReference type="EMBL" id="GHO92074.1"/>
    </source>
</evidence>
<keyword evidence="2 9" id="KW-0813">Transport</keyword>
<keyword evidence="3 9" id="KW-1003">Cell membrane</keyword>
<evidence type="ECO:0000256" key="3">
    <source>
        <dbReference type="ARBA" id="ARBA00022475"/>
    </source>
</evidence>
<reference evidence="11" key="1">
    <citation type="submission" date="2020-10" db="EMBL/GenBank/DDBJ databases">
        <title>Taxonomic study of unclassified bacteria belonging to the class Ktedonobacteria.</title>
        <authorList>
            <person name="Yabe S."/>
            <person name="Wang C.M."/>
            <person name="Zheng Y."/>
            <person name="Sakai Y."/>
            <person name="Cavaletti L."/>
            <person name="Monciardini P."/>
            <person name="Donadio S."/>
        </authorList>
    </citation>
    <scope>NUCLEOTIDE SEQUENCE</scope>
    <source>
        <strain evidence="11">ID150040</strain>
    </source>
</reference>
<keyword evidence="7 9" id="KW-0811">Translocation</keyword>
<dbReference type="HAMAP" id="MF_00236">
    <property type="entry name" value="TatA_E"/>
    <property type="match status" value="1"/>
</dbReference>
<comment type="subcellular location">
    <subcellularLocation>
        <location evidence="1 9">Cell membrane</location>
        <topology evidence="1 9">Single-pass membrane protein</topology>
    </subcellularLocation>
</comment>
<sequence>MPFHGPELIIIVVIALLIFGPKRLPEMGSSIGKSIKEFKKGMNELTNPKEEKEETPAPNLEAIEREIAAKKAAANAREASEPEVEVGSKEKSVD</sequence>
<evidence type="ECO:0000256" key="8">
    <source>
        <dbReference type="ARBA" id="ARBA00023136"/>
    </source>
</evidence>
<evidence type="ECO:0000256" key="5">
    <source>
        <dbReference type="ARBA" id="ARBA00022927"/>
    </source>
</evidence>
<evidence type="ECO:0000256" key="6">
    <source>
        <dbReference type="ARBA" id="ARBA00022989"/>
    </source>
</evidence>
<evidence type="ECO:0000256" key="4">
    <source>
        <dbReference type="ARBA" id="ARBA00022692"/>
    </source>
</evidence>
<dbReference type="NCBIfam" id="NF011430">
    <property type="entry name" value="PRK14861.1"/>
    <property type="match status" value="1"/>
</dbReference>
<dbReference type="GO" id="GO:0008320">
    <property type="term" value="F:protein transmembrane transporter activity"/>
    <property type="evidence" value="ECO:0007669"/>
    <property type="project" value="UniProtKB-UniRule"/>
</dbReference>
<dbReference type="EMBL" id="BNJK01000001">
    <property type="protein sequence ID" value="GHO92074.1"/>
    <property type="molecule type" value="Genomic_DNA"/>
</dbReference>
<comment type="subunit">
    <text evidence="9">Forms a complex with TatC.</text>
</comment>
<dbReference type="RefSeq" id="WP_220202933.1">
    <property type="nucleotide sequence ID" value="NZ_BNJK01000001.1"/>
</dbReference>
<dbReference type="GO" id="GO:0043953">
    <property type="term" value="P:protein transport by the Tat complex"/>
    <property type="evidence" value="ECO:0007669"/>
    <property type="project" value="UniProtKB-UniRule"/>
</dbReference>
<gene>
    <name evidence="9" type="primary">tatA</name>
    <name evidence="11" type="ORF">KSF_021220</name>
</gene>
<dbReference type="Pfam" id="PF02416">
    <property type="entry name" value="TatA_B_E"/>
    <property type="match status" value="1"/>
</dbReference>
<keyword evidence="4 9" id="KW-0812">Transmembrane</keyword>
<dbReference type="PANTHER" id="PTHR42982">
    <property type="entry name" value="SEC-INDEPENDENT PROTEIN TRANSLOCASE PROTEIN TATA"/>
    <property type="match status" value="1"/>
</dbReference>
<dbReference type="Gene3D" id="1.20.5.3310">
    <property type="match status" value="1"/>
</dbReference>